<dbReference type="InterPro" id="IPR039422">
    <property type="entry name" value="MarR/SlyA-like"/>
</dbReference>
<dbReference type="eggNOG" id="COG1846">
    <property type="taxonomic scope" value="Bacteria"/>
</dbReference>
<dbReference type="SUPFAM" id="SSF46785">
    <property type="entry name" value="Winged helix' DNA-binding domain"/>
    <property type="match status" value="1"/>
</dbReference>
<organism evidence="2 3">
    <name type="scientific">Sanguibacter keddieii (strain ATCC 51767 / DSM 10542 / NCFB 3025 / ST-74)</name>
    <dbReference type="NCBI Taxonomy" id="446469"/>
    <lineage>
        <taxon>Bacteria</taxon>
        <taxon>Bacillati</taxon>
        <taxon>Actinomycetota</taxon>
        <taxon>Actinomycetes</taxon>
        <taxon>Micrococcales</taxon>
        <taxon>Sanguibacteraceae</taxon>
        <taxon>Sanguibacter</taxon>
    </lineage>
</organism>
<evidence type="ECO:0000313" key="3">
    <source>
        <dbReference type="Proteomes" id="UP000000322"/>
    </source>
</evidence>
<sequence>MDDEKAERADTTGDGGPVPWLAPDEVRAWLLLSALMEALPPAISSGLKRESGVNGFDYMVMAGLSEAPGRAALMSDLAAFVAGSISRLSHALTRMEDRGWVERRPFAGDGRQTEVVLTDAGTALVVAAAPGHVRTVRELVVDPLGPEKMVQLGDLVAQVLEVVNPEILRVLATTYPHDGS</sequence>
<dbReference type="OrthoDB" id="8635520at2"/>
<reference evidence="2 3" key="1">
    <citation type="journal article" date="2009" name="Stand. Genomic Sci.">
        <title>Complete genome sequence of Sanguibacter keddieii type strain (ST-74).</title>
        <authorList>
            <person name="Ivanova N."/>
            <person name="Sikorski J."/>
            <person name="Sims D."/>
            <person name="Brettin T."/>
            <person name="Detter J.C."/>
            <person name="Han C."/>
            <person name="Lapidus A."/>
            <person name="Copeland A."/>
            <person name="Glavina Del Rio T."/>
            <person name="Nolan M."/>
            <person name="Chen F."/>
            <person name="Lucas S."/>
            <person name="Tice H."/>
            <person name="Cheng J.F."/>
            <person name="Bruce D."/>
            <person name="Goodwin L."/>
            <person name="Pitluck S."/>
            <person name="Pati A."/>
            <person name="Mavromatis K."/>
            <person name="Chen A."/>
            <person name="Palaniappan K."/>
            <person name="D'haeseleer P."/>
            <person name="Chain P."/>
            <person name="Bristow J."/>
            <person name="Eisen J.A."/>
            <person name="Markowitz V."/>
            <person name="Hugenholtz P."/>
            <person name="Goker M."/>
            <person name="Pukall R."/>
            <person name="Klenk H.P."/>
            <person name="Kyrpides N.C."/>
        </authorList>
    </citation>
    <scope>NUCLEOTIDE SEQUENCE [LARGE SCALE GENOMIC DNA]</scope>
    <source>
        <strain evidence="3">ATCC 51767 / DSM 10542 / NCFB 3025 / ST-74</strain>
    </source>
</reference>
<dbReference type="RefSeq" id="WP_012866206.1">
    <property type="nucleotide sequence ID" value="NC_013521.1"/>
</dbReference>
<dbReference type="InterPro" id="IPR036390">
    <property type="entry name" value="WH_DNA-bd_sf"/>
</dbReference>
<dbReference type="PROSITE" id="PS50995">
    <property type="entry name" value="HTH_MARR_2"/>
    <property type="match status" value="1"/>
</dbReference>
<dbReference type="InterPro" id="IPR036388">
    <property type="entry name" value="WH-like_DNA-bd_sf"/>
</dbReference>
<dbReference type="EMBL" id="CP001819">
    <property type="protein sequence ID" value="ACZ21137.1"/>
    <property type="molecule type" value="Genomic_DNA"/>
</dbReference>
<dbReference type="SMART" id="SM00347">
    <property type="entry name" value="HTH_MARR"/>
    <property type="match status" value="1"/>
</dbReference>
<protein>
    <submittedName>
        <fullName evidence="2">Transcriptional regulator</fullName>
    </submittedName>
</protein>
<evidence type="ECO:0000259" key="1">
    <source>
        <dbReference type="PROSITE" id="PS50995"/>
    </source>
</evidence>
<evidence type="ECO:0000313" key="2">
    <source>
        <dbReference type="EMBL" id="ACZ21137.1"/>
    </source>
</evidence>
<gene>
    <name evidence="2" type="ordered locus">Sked_11940</name>
</gene>
<accession>D1BDS5</accession>
<proteinExistence type="predicted"/>
<dbReference type="Proteomes" id="UP000000322">
    <property type="component" value="Chromosome"/>
</dbReference>
<keyword evidence="3" id="KW-1185">Reference proteome</keyword>
<dbReference type="KEGG" id="ske:Sked_11940"/>
<name>D1BDS5_SANKS</name>
<dbReference type="AlphaFoldDB" id="D1BDS5"/>
<dbReference type="STRING" id="446469.Sked_11940"/>
<dbReference type="GO" id="GO:0003700">
    <property type="term" value="F:DNA-binding transcription factor activity"/>
    <property type="evidence" value="ECO:0007669"/>
    <property type="project" value="InterPro"/>
</dbReference>
<dbReference type="HOGENOM" id="CLU_083287_2_2_11"/>
<dbReference type="GO" id="GO:0006950">
    <property type="term" value="P:response to stress"/>
    <property type="evidence" value="ECO:0007669"/>
    <property type="project" value="TreeGrafter"/>
</dbReference>
<feature type="domain" description="HTH marR-type" evidence="1">
    <location>
        <begin position="25"/>
        <end position="161"/>
    </location>
</feature>
<dbReference type="PANTHER" id="PTHR33164:SF99">
    <property type="entry name" value="MARR FAMILY REGULATORY PROTEIN"/>
    <property type="match status" value="1"/>
</dbReference>
<dbReference type="Gene3D" id="1.10.10.10">
    <property type="entry name" value="Winged helix-like DNA-binding domain superfamily/Winged helix DNA-binding domain"/>
    <property type="match status" value="1"/>
</dbReference>
<dbReference type="InterPro" id="IPR000835">
    <property type="entry name" value="HTH_MarR-typ"/>
</dbReference>
<dbReference type="PANTHER" id="PTHR33164">
    <property type="entry name" value="TRANSCRIPTIONAL REGULATOR, MARR FAMILY"/>
    <property type="match status" value="1"/>
</dbReference>